<keyword evidence="2" id="KW-1185">Reference proteome</keyword>
<accession>A0ABN8ZKN6</accession>
<gene>
    <name evidence="1" type="ORF">MRATA1EN1_LOCUS23434</name>
</gene>
<dbReference type="Proteomes" id="UP001176941">
    <property type="component" value="Chromosome 4"/>
</dbReference>
<proteinExistence type="predicted"/>
<evidence type="ECO:0000313" key="1">
    <source>
        <dbReference type="EMBL" id="CAI9174472.1"/>
    </source>
</evidence>
<sequence>MHWPSHRFDGYFLAQTLGFRTKTLRHLTLDHDRSSVRTPALSGNRPSSCQGGELQAHRDLAVKAWKMHMLLHCTQESSAFGYFLDRPGRVAVICHLVSQNNWKTSQIRILGWNSLSWDSGVKSL</sequence>
<protein>
    <submittedName>
        <fullName evidence="1">Uncharacterized protein</fullName>
    </submittedName>
</protein>
<organism evidence="1 2">
    <name type="scientific">Rangifer tarandus platyrhynchus</name>
    <name type="common">Svalbard reindeer</name>
    <dbReference type="NCBI Taxonomy" id="3082113"/>
    <lineage>
        <taxon>Eukaryota</taxon>
        <taxon>Metazoa</taxon>
        <taxon>Chordata</taxon>
        <taxon>Craniata</taxon>
        <taxon>Vertebrata</taxon>
        <taxon>Euteleostomi</taxon>
        <taxon>Mammalia</taxon>
        <taxon>Eutheria</taxon>
        <taxon>Laurasiatheria</taxon>
        <taxon>Artiodactyla</taxon>
        <taxon>Ruminantia</taxon>
        <taxon>Pecora</taxon>
        <taxon>Cervidae</taxon>
        <taxon>Odocoileinae</taxon>
        <taxon>Rangifer</taxon>
    </lineage>
</organism>
<dbReference type="EMBL" id="OX459940">
    <property type="protein sequence ID" value="CAI9174472.1"/>
    <property type="molecule type" value="Genomic_DNA"/>
</dbReference>
<reference evidence="1" key="1">
    <citation type="submission" date="2023-04" db="EMBL/GenBank/DDBJ databases">
        <authorList>
            <consortium name="ELIXIR-Norway"/>
        </authorList>
    </citation>
    <scope>NUCLEOTIDE SEQUENCE [LARGE SCALE GENOMIC DNA]</scope>
</reference>
<name>A0ABN8ZKN6_RANTA</name>
<evidence type="ECO:0000313" key="2">
    <source>
        <dbReference type="Proteomes" id="UP001176941"/>
    </source>
</evidence>